<dbReference type="EMBL" id="DSRU01000222">
    <property type="protein sequence ID" value="HFM99031.1"/>
    <property type="molecule type" value="Genomic_DNA"/>
</dbReference>
<dbReference type="CDD" id="cd05483">
    <property type="entry name" value="retropepsin_like_bacteria"/>
    <property type="match status" value="1"/>
</dbReference>
<evidence type="ECO:0000313" key="3">
    <source>
        <dbReference type="EMBL" id="HFM99031.1"/>
    </source>
</evidence>
<feature type="domain" description="Peptidase A2" evidence="2">
    <location>
        <begin position="91"/>
        <end position="167"/>
    </location>
</feature>
<organism evidence="3">
    <name type="scientific">Oscillatoriales cyanobacterium SpSt-418</name>
    <dbReference type="NCBI Taxonomy" id="2282169"/>
    <lineage>
        <taxon>Bacteria</taxon>
        <taxon>Bacillati</taxon>
        <taxon>Cyanobacteriota</taxon>
        <taxon>Cyanophyceae</taxon>
        <taxon>Oscillatoriophycideae</taxon>
        <taxon>Oscillatoriales</taxon>
    </lineage>
</organism>
<evidence type="ECO:0000256" key="1">
    <source>
        <dbReference type="ARBA" id="ARBA00022801"/>
    </source>
</evidence>
<evidence type="ECO:0000259" key="2">
    <source>
        <dbReference type="PROSITE" id="PS50175"/>
    </source>
</evidence>
<keyword evidence="3" id="KW-0645">Protease</keyword>
<dbReference type="InterPro" id="IPR001995">
    <property type="entry name" value="Peptidase_A2_cat"/>
</dbReference>
<protein>
    <submittedName>
        <fullName evidence="3">Aspartyl protease</fullName>
    </submittedName>
</protein>
<dbReference type="GO" id="GO:0004190">
    <property type="term" value="F:aspartic-type endopeptidase activity"/>
    <property type="evidence" value="ECO:0007669"/>
    <property type="project" value="InterPro"/>
</dbReference>
<comment type="caution">
    <text evidence="3">The sequence shown here is derived from an EMBL/GenBank/DDBJ whole genome shotgun (WGS) entry which is preliminary data.</text>
</comment>
<dbReference type="InterPro" id="IPR021109">
    <property type="entry name" value="Peptidase_aspartic_dom_sf"/>
</dbReference>
<dbReference type="GO" id="GO:0006508">
    <property type="term" value="P:proteolysis"/>
    <property type="evidence" value="ECO:0007669"/>
    <property type="project" value="UniProtKB-KW"/>
</dbReference>
<dbReference type="SUPFAM" id="SSF50630">
    <property type="entry name" value="Acid proteases"/>
    <property type="match status" value="1"/>
</dbReference>
<dbReference type="Pfam" id="PF13975">
    <property type="entry name" value="gag-asp_proteas"/>
    <property type="match status" value="1"/>
</dbReference>
<reference evidence="3" key="1">
    <citation type="journal article" date="2020" name="mSystems">
        <title>Genome- and Community-Level Interaction Insights into Carbon Utilization and Element Cycling Functions of Hydrothermarchaeota in Hydrothermal Sediment.</title>
        <authorList>
            <person name="Zhou Z."/>
            <person name="Liu Y."/>
            <person name="Xu W."/>
            <person name="Pan J."/>
            <person name="Luo Z.H."/>
            <person name="Li M."/>
        </authorList>
    </citation>
    <scope>NUCLEOTIDE SEQUENCE [LARGE SCALE GENOMIC DNA]</scope>
    <source>
        <strain evidence="3">SpSt-418</strain>
    </source>
</reference>
<name>A0A7C3KG06_9CYAN</name>
<gene>
    <name evidence="3" type="ORF">ENR64_15000</name>
</gene>
<dbReference type="InterPro" id="IPR034122">
    <property type="entry name" value="Retropepsin-like_bacterial"/>
</dbReference>
<dbReference type="Gene3D" id="2.40.70.10">
    <property type="entry name" value="Acid Proteases"/>
    <property type="match status" value="1"/>
</dbReference>
<accession>A0A7C3KG06</accession>
<sequence length="185" mass="19762">MRRELMRLGSRVGGAVLMLTPLLAGVPPIEPALAQEGGCFMITASGQRVNLTKLCGEPGSAVRAGVHTARIKRREGGTPVIDVTFNGLRTFEMLLDTGASGTLITQAMANELRIPVVARGQFGMADGRVVVLPIGRVSSIAIDGAEARNVQVVIAPDTATGLLGQNFFGQYDIKIKRDVVEFYRR</sequence>
<proteinExistence type="predicted"/>
<keyword evidence="1" id="KW-0378">Hydrolase</keyword>
<dbReference type="AlphaFoldDB" id="A0A7C3KG06"/>
<dbReference type="PROSITE" id="PS50175">
    <property type="entry name" value="ASP_PROT_RETROV"/>
    <property type="match status" value="1"/>
</dbReference>